<evidence type="ECO:0008006" key="3">
    <source>
        <dbReference type="Google" id="ProtNLM"/>
    </source>
</evidence>
<gene>
    <name evidence="1" type="ORF">BJ968_001470</name>
</gene>
<comment type="caution">
    <text evidence="1">The sequence shown here is derived from an EMBL/GenBank/DDBJ whole genome shotgun (WGS) entry which is preliminary data.</text>
</comment>
<name>A0A7Y9AW40_9ACTN</name>
<evidence type="ECO:0000313" key="1">
    <source>
        <dbReference type="EMBL" id="NYD21930.1"/>
    </source>
</evidence>
<proteinExistence type="predicted"/>
<dbReference type="RefSeq" id="WP_179750568.1">
    <property type="nucleotide sequence ID" value="NZ_BAAAGN010000005.1"/>
</dbReference>
<dbReference type="EMBL" id="JACCBB010000001">
    <property type="protein sequence ID" value="NYD21930.1"/>
    <property type="molecule type" value="Genomic_DNA"/>
</dbReference>
<keyword evidence="2" id="KW-1185">Reference proteome</keyword>
<dbReference type="AlphaFoldDB" id="A0A7Y9AW40"/>
<dbReference type="Proteomes" id="UP000521922">
    <property type="component" value="Unassembled WGS sequence"/>
</dbReference>
<sequence>MSAAARLTEVEFSTPAPGADAEVLVGLGFVPSPGPGAAGGGDVHVLRTCTDPHGCRVVLRPGPRAAVTRLTWRPVDGDHLRRMVGVVEGRAGLEGAVVSSGWAGEDYRVVHPGGAETLLHWRQDREWVAGAALTCPLHPDGSTRLCVQDPPLVLGVDVPVPDEALERWTSWVLGVPPVGWAAPGRGQGPRLRSAPGGAAGLRVGSDRWTAVRRWTSPGGLGLEVVAGEADLLGSLESEAFF</sequence>
<reference evidence="1 2" key="1">
    <citation type="submission" date="2020-07" db="EMBL/GenBank/DDBJ databases">
        <title>Sequencing the genomes of 1000 actinobacteria strains.</title>
        <authorList>
            <person name="Klenk H.-P."/>
        </authorList>
    </citation>
    <scope>NUCLEOTIDE SEQUENCE [LARGE SCALE GENOMIC DNA]</scope>
    <source>
        <strain evidence="1 2">DSM 7487</strain>
    </source>
</reference>
<accession>A0A7Y9AW40</accession>
<organism evidence="1 2">
    <name type="scientific">Kineococcus aurantiacus</name>
    <dbReference type="NCBI Taxonomy" id="37633"/>
    <lineage>
        <taxon>Bacteria</taxon>
        <taxon>Bacillati</taxon>
        <taxon>Actinomycetota</taxon>
        <taxon>Actinomycetes</taxon>
        <taxon>Kineosporiales</taxon>
        <taxon>Kineosporiaceae</taxon>
        <taxon>Kineococcus</taxon>
    </lineage>
</organism>
<protein>
    <recommendedName>
        <fullName evidence="3">Glyoxalase-like domain-containing protein</fullName>
    </recommendedName>
</protein>
<evidence type="ECO:0000313" key="2">
    <source>
        <dbReference type="Proteomes" id="UP000521922"/>
    </source>
</evidence>